<sequence length="595" mass="66503">MAAQTLDCSLQVDTESLDRQCRTEEAKTAETFDSGSKMGPSLSYGGPAAEQKNNNSLRAEIDTSAPFETVKEAVSRFGGIGFWRPHSHKSAEVAEHDVEEADIAKVEEQAMQLENDLILKEREALDVLKELEVTKLMIEELKSKLQKEASEVDVALKEKSDNRNANHVVELAENENHENLVGQNQNSVSGLSLCPSSAPGLILLELKQAKLNLIRTTTDLADIRATVKSYNKKLEKERISLEKTCKRLTLKSSKISSLEEELNQTRVKLQLAKDAEIKGTCDSPMDVLRELQRLSSETEQFKKMGEAAKSEVWRAMTEIEQTETRIKTAEIRLVAAKKMKEAARAAEAIALAEMKALSNSESSSGVFLQKSEGVTLSFEEYSSLTCKTRYAEEASQRKVADAMLEVDKANVSNMEILKRVEESIKEVKTSKRVLEEALNRVEASNRGRLAVEKALGKWRSKHGRQKRRLIHDSAKFKNSCPSQHRKDSCLLDVNGLNIVNDNSKPVLRPTLSIGKILSRKLLLTAEFENGMQAEKDAVKRKVSLAQMLNKPNGDESGHNQFPAKRKKFVFAQFSLFTTKQRKKKKHTTNLRCGSG</sequence>
<feature type="coiled-coil region" evidence="3">
    <location>
        <begin position="417"/>
        <end position="444"/>
    </location>
</feature>
<dbReference type="Pfam" id="PF05701">
    <property type="entry name" value="WEMBL"/>
    <property type="match status" value="2"/>
</dbReference>
<dbReference type="GO" id="GO:0009904">
    <property type="term" value="P:chloroplast accumulation movement"/>
    <property type="evidence" value="ECO:0007669"/>
    <property type="project" value="TreeGrafter"/>
</dbReference>
<comment type="similarity">
    <text evidence="1">Belongs to the WEB family.</text>
</comment>
<feature type="compositionally biased region" description="Basic and acidic residues" evidence="4">
    <location>
        <begin position="17"/>
        <end position="30"/>
    </location>
</feature>
<keyword evidence="2 3" id="KW-0175">Coiled coil</keyword>
<organism evidence="5 6">
    <name type="scientific">Nyssa sinensis</name>
    <dbReference type="NCBI Taxonomy" id="561372"/>
    <lineage>
        <taxon>Eukaryota</taxon>
        <taxon>Viridiplantae</taxon>
        <taxon>Streptophyta</taxon>
        <taxon>Embryophyta</taxon>
        <taxon>Tracheophyta</taxon>
        <taxon>Spermatophyta</taxon>
        <taxon>Magnoliopsida</taxon>
        <taxon>eudicotyledons</taxon>
        <taxon>Gunneridae</taxon>
        <taxon>Pentapetalae</taxon>
        <taxon>asterids</taxon>
        <taxon>Cornales</taxon>
        <taxon>Nyssaceae</taxon>
        <taxon>Nyssa</taxon>
    </lineage>
</organism>
<evidence type="ECO:0000256" key="4">
    <source>
        <dbReference type="SAM" id="MobiDB-lite"/>
    </source>
</evidence>
<evidence type="ECO:0000313" key="6">
    <source>
        <dbReference type="Proteomes" id="UP000325577"/>
    </source>
</evidence>
<feature type="coiled-coil region" evidence="3">
    <location>
        <begin position="231"/>
        <end position="275"/>
    </location>
</feature>
<keyword evidence="6" id="KW-1185">Reference proteome</keyword>
<evidence type="ECO:0000313" key="5">
    <source>
        <dbReference type="EMBL" id="KAA8517509.1"/>
    </source>
</evidence>
<name>A0A5J4ZHF6_9ASTE</name>
<proteinExistence type="inferred from homology"/>
<evidence type="ECO:0008006" key="7">
    <source>
        <dbReference type="Google" id="ProtNLM"/>
    </source>
</evidence>
<dbReference type="InterPro" id="IPR008545">
    <property type="entry name" value="Web"/>
</dbReference>
<protein>
    <recommendedName>
        <fullName evidence="7">WEB family protein</fullName>
    </recommendedName>
</protein>
<gene>
    <name evidence="5" type="ORF">F0562_017861</name>
</gene>
<dbReference type="AlphaFoldDB" id="A0A5J4ZHF6"/>
<dbReference type="PANTHER" id="PTHR32054">
    <property type="entry name" value="HEAVY CHAIN, PUTATIVE, EXPRESSED-RELATED-RELATED"/>
    <property type="match status" value="1"/>
</dbReference>
<dbReference type="Proteomes" id="UP000325577">
    <property type="component" value="Linkage Group LG8"/>
</dbReference>
<evidence type="ECO:0000256" key="1">
    <source>
        <dbReference type="ARBA" id="ARBA00005485"/>
    </source>
</evidence>
<dbReference type="GO" id="GO:0009903">
    <property type="term" value="P:chloroplast avoidance movement"/>
    <property type="evidence" value="ECO:0007669"/>
    <property type="project" value="TreeGrafter"/>
</dbReference>
<feature type="coiled-coil region" evidence="3">
    <location>
        <begin position="319"/>
        <end position="346"/>
    </location>
</feature>
<accession>A0A5J4ZHF6</accession>
<dbReference type="EMBL" id="CM018051">
    <property type="protein sequence ID" value="KAA8517509.1"/>
    <property type="molecule type" value="Genomic_DNA"/>
</dbReference>
<evidence type="ECO:0000256" key="3">
    <source>
        <dbReference type="SAM" id="Coils"/>
    </source>
</evidence>
<dbReference type="GO" id="GO:0005829">
    <property type="term" value="C:cytosol"/>
    <property type="evidence" value="ECO:0007669"/>
    <property type="project" value="TreeGrafter"/>
</dbReference>
<feature type="region of interest" description="Disordered" evidence="4">
    <location>
        <begin position="17"/>
        <end position="51"/>
    </location>
</feature>
<feature type="coiled-coil region" evidence="3">
    <location>
        <begin position="96"/>
        <end position="158"/>
    </location>
</feature>
<evidence type="ECO:0000256" key="2">
    <source>
        <dbReference type="ARBA" id="ARBA00023054"/>
    </source>
</evidence>
<dbReference type="OrthoDB" id="649232at2759"/>
<reference evidence="5 6" key="1">
    <citation type="submission" date="2019-09" db="EMBL/GenBank/DDBJ databases">
        <title>A chromosome-level genome assembly of the Chinese tupelo Nyssa sinensis.</title>
        <authorList>
            <person name="Yang X."/>
            <person name="Kang M."/>
            <person name="Yang Y."/>
            <person name="Xiong H."/>
            <person name="Wang M."/>
            <person name="Zhang Z."/>
            <person name="Wang Z."/>
            <person name="Wu H."/>
            <person name="Ma T."/>
            <person name="Liu J."/>
            <person name="Xi Z."/>
        </authorList>
    </citation>
    <scope>NUCLEOTIDE SEQUENCE [LARGE SCALE GENOMIC DNA]</scope>
    <source>
        <strain evidence="5">J267</strain>
        <tissue evidence="5">Leaf</tissue>
    </source>
</reference>
<dbReference type="PANTHER" id="PTHR32054:SF4">
    <property type="entry name" value="OS07G0677900 PROTEIN"/>
    <property type="match status" value="1"/>
</dbReference>